<sequence>SSSEYSISICVPQKELIRAQKAQSEEFNLELKHGVLDPLDIMNNVAIISVVGDGMRTLKGISARFFSALTRGNINIVAIAQGSS</sequence>
<dbReference type="GO" id="GO:0005524">
    <property type="term" value="F:ATP binding"/>
    <property type="evidence" value="ECO:0007669"/>
    <property type="project" value="UniProtKB-KW"/>
</dbReference>
<reference evidence="8" key="1">
    <citation type="submission" date="2023-11" db="EMBL/GenBank/DDBJ databases">
        <title>Detection of rare carbapenemases in Enterobacterales - comparison of two colorimetric and two CIM-based carbapenemase assays.</title>
        <authorList>
            <person name="Schaffarczyk L."/>
            <person name="Noster J."/>
            <person name="Stelzer Y."/>
            <person name="Sattler J."/>
            <person name="Gatermann S."/>
            <person name="Hamprecht A."/>
        </authorList>
    </citation>
    <scope>NUCLEOTIDE SEQUENCE</scope>
    <source>
        <strain evidence="8">CIM-Cont-037</strain>
    </source>
</reference>
<comment type="caution">
    <text evidence="8">The sequence shown here is derived from an EMBL/GenBank/DDBJ whole genome shotgun (WGS) entry which is preliminary data.</text>
</comment>
<organism evidence="8 9">
    <name type="scientific">Klebsiella aerogenes</name>
    <name type="common">Enterobacter aerogenes</name>
    <dbReference type="NCBI Taxonomy" id="548"/>
    <lineage>
        <taxon>Bacteria</taxon>
        <taxon>Pseudomonadati</taxon>
        <taxon>Pseudomonadota</taxon>
        <taxon>Gammaproteobacteria</taxon>
        <taxon>Enterobacterales</taxon>
        <taxon>Enterobacteriaceae</taxon>
        <taxon>Klebsiella/Raoultella group</taxon>
        <taxon>Klebsiella</taxon>
    </lineage>
</organism>
<protein>
    <recommendedName>
        <fullName evidence="1">aspartate kinase</fullName>
        <ecNumber evidence="1">2.7.2.4</ecNumber>
    </recommendedName>
</protein>
<dbReference type="Proteomes" id="UP001279012">
    <property type="component" value="Unassembled WGS sequence"/>
</dbReference>
<dbReference type="InterPro" id="IPR002912">
    <property type="entry name" value="ACT_dom"/>
</dbReference>
<keyword evidence="8" id="KW-0808">Transferase</keyword>
<keyword evidence="4" id="KW-0067">ATP-binding</keyword>
<evidence type="ECO:0000256" key="4">
    <source>
        <dbReference type="ARBA" id="ARBA00022840"/>
    </source>
</evidence>
<dbReference type="SUPFAM" id="SSF55021">
    <property type="entry name" value="ACT-like"/>
    <property type="match status" value="1"/>
</dbReference>
<keyword evidence="2" id="KW-0547">Nucleotide-binding</keyword>
<dbReference type="PANTHER" id="PTHR43070">
    <property type="match status" value="1"/>
</dbReference>
<evidence type="ECO:0000256" key="3">
    <source>
        <dbReference type="ARBA" id="ARBA00022777"/>
    </source>
</evidence>
<feature type="non-terminal residue" evidence="8">
    <location>
        <position position="1"/>
    </location>
</feature>
<name>A0AAW9EBK7_KLEAE</name>
<dbReference type="PROSITE" id="PS51671">
    <property type="entry name" value="ACT"/>
    <property type="match status" value="1"/>
</dbReference>
<gene>
    <name evidence="8" type="primary">thrA</name>
    <name evidence="8" type="ORF">SJ059_31375</name>
</gene>
<evidence type="ECO:0000256" key="5">
    <source>
        <dbReference type="ARBA" id="ARBA00022857"/>
    </source>
</evidence>
<keyword evidence="8" id="KW-0560">Oxidoreductase</keyword>
<feature type="domain" description="ACT" evidence="7">
    <location>
        <begin position="50"/>
        <end position="84"/>
    </location>
</feature>
<keyword evidence="5" id="KW-0521">NADP</keyword>
<keyword evidence="3 8" id="KW-0418">Kinase</keyword>
<dbReference type="GO" id="GO:0009090">
    <property type="term" value="P:homoserine biosynthetic process"/>
    <property type="evidence" value="ECO:0007669"/>
    <property type="project" value="TreeGrafter"/>
</dbReference>
<dbReference type="GO" id="GO:0004412">
    <property type="term" value="F:homoserine dehydrogenase activity"/>
    <property type="evidence" value="ECO:0007669"/>
    <property type="project" value="InterPro"/>
</dbReference>
<dbReference type="InterPro" id="IPR054352">
    <property type="entry name" value="ACT_Aspartokinase"/>
</dbReference>
<dbReference type="PANTHER" id="PTHR43070:SF3">
    <property type="entry name" value="HOMOSERINE DEHYDROGENASE"/>
    <property type="match status" value="1"/>
</dbReference>
<dbReference type="InterPro" id="IPR045865">
    <property type="entry name" value="ACT-like_dom_sf"/>
</dbReference>
<dbReference type="Pfam" id="PF22468">
    <property type="entry name" value="ACT_9"/>
    <property type="match status" value="1"/>
</dbReference>
<dbReference type="EC" id="2.7.2.4" evidence="1"/>
<dbReference type="EMBL" id="JAWZZT010001488">
    <property type="protein sequence ID" value="MDX7018930.1"/>
    <property type="molecule type" value="Genomic_DNA"/>
</dbReference>
<dbReference type="InterPro" id="IPR011147">
    <property type="entry name" value="Bifunc_Aspkin/hSer_DH"/>
</dbReference>
<evidence type="ECO:0000256" key="2">
    <source>
        <dbReference type="ARBA" id="ARBA00022741"/>
    </source>
</evidence>
<evidence type="ECO:0000256" key="1">
    <source>
        <dbReference type="ARBA" id="ARBA00013059"/>
    </source>
</evidence>
<dbReference type="AlphaFoldDB" id="A0AAW9EBK7"/>
<dbReference type="Gene3D" id="3.30.2130.10">
    <property type="entry name" value="VC0802-like"/>
    <property type="match status" value="1"/>
</dbReference>
<feature type="non-terminal residue" evidence="8">
    <location>
        <position position="84"/>
    </location>
</feature>
<accession>A0AAW9EBK7</accession>
<dbReference type="GO" id="GO:0004072">
    <property type="term" value="F:aspartate kinase activity"/>
    <property type="evidence" value="ECO:0007669"/>
    <property type="project" value="UniProtKB-EC"/>
</dbReference>
<proteinExistence type="predicted"/>
<keyword evidence="6" id="KW-0028">Amino-acid biosynthesis</keyword>
<dbReference type="GO" id="GO:0009085">
    <property type="term" value="P:lysine biosynthetic process"/>
    <property type="evidence" value="ECO:0007669"/>
    <property type="project" value="UniProtKB-KW"/>
</dbReference>
<evidence type="ECO:0000313" key="9">
    <source>
        <dbReference type="Proteomes" id="UP001279012"/>
    </source>
</evidence>
<evidence type="ECO:0000313" key="8">
    <source>
        <dbReference type="EMBL" id="MDX7018930.1"/>
    </source>
</evidence>
<evidence type="ECO:0000259" key="7">
    <source>
        <dbReference type="PROSITE" id="PS51671"/>
    </source>
</evidence>
<evidence type="ECO:0000256" key="6">
    <source>
        <dbReference type="ARBA" id="ARBA00023154"/>
    </source>
</evidence>
<keyword evidence="6" id="KW-0457">Lysine biosynthesis</keyword>